<evidence type="ECO:0000313" key="2">
    <source>
        <dbReference type="Proteomes" id="UP000033618"/>
    </source>
</evidence>
<dbReference type="PATRIC" id="fig|28092.6.peg.406"/>
<dbReference type="NCBIfam" id="TIGR03373">
    <property type="entry name" value="VI_minor_4"/>
    <property type="match status" value="1"/>
</dbReference>
<dbReference type="InterPro" id="IPR038225">
    <property type="entry name" value="TagF_sf"/>
</dbReference>
<reference evidence="1 2" key="1">
    <citation type="submission" date="2015-03" db="EMBL/GenBank/DDBJ databases">
        <title>Draft Genome Sequence of Burkholderia andropogonis type strain ICMP2807, isolated from Sorghum bicolor.</title>
        <authorList>
            <person name="Lopes-Santos L."/>
            <person name="Castro D.B."/>
            <person name="Ottoboni L.M."/>
            <person name="Park D."/>
            <person name="Weirc B.S."/>
            <person name="Destefano S.A."/>
        </authorList>
    </citation>
    <scope>NUCLEOTIDE SEQUENCE [LARGE SCALE GENOMIC DNA]</scope>
    <source>
        <strain evidence="1 2">ICMP2807</strain>
    </source>
</reference>
<name>A0A0F5K724_9BURK</name>
<evidence type="ECO:0000313" key="1">
    <source>
        <dbReference type="EMBL" id="KKB65337.1"/>
    </source>
</evidence>
<dbReference type="OrthoDB" id="9801841at2"/>
<protein>
    <submittedName>
        <fullName evidence="1">Type VI secretion protein</fullName>
    </submittedName>
</protein>
<organism evidence="1 2">
    <name type="scientific">Robbsia andropogonis</name>
    <dbReference type="NCBI Taxonomy" id="28092"/>
    <lineage>
        <taxon>Bacteria</taxon>
        <taxon>Pseudomonadati</taxon>
        <taxon>Pseudomonadota</taxon>
        <taxon>Betaproteobacteria</taxon>
        <taxon>Burkholderiales</taxon>
        <taxon>Burkholderiaceae</taxon>
        <taxon>Robbsia</taxon>
    </lineage>
</organism>
<dbReference type="Proteomes" id="UP000033618">
    <property type="component" value="Unassembled WGS sequence"/>
</dbReference>
<dbReference type="EMBL" id="LAQU01000001">
    <property type="protein sequence ID" value="KKB65337.1"/>
    <property type="molecule type" value="Genomic_DNA"/>
</dbReference>
<dbReference type="STRING" id="28092.WM40_01750"/>
<gene>
    <name evidence="1" type="ORF">WM40_01750</name>
</gene>
<dbReference type="Gene3D" id="3.40.1730.10">
    <property type="entry name" value="pa0076 domain"/>
    <property type="match status" value="1"/>
</dbReference>
<keyword evidence="2" id="KW-1185">Reference proteome</keyword>
<dbReference type="RefSeq" id="WP_024905551.1">
    <property type="nucleotide sequence ID" value="NZ_CADFGU010000010.1"/>
</dbReference>
<sequence>MSKAIQQHLEYFGKLPSRGDFVRSARNPQLLNTLDQWLSRTMEMMAEDPRWKLVYDTIAPLHFAFLGSHSKIAVAGHLAASGDASQRRFPFIVAAAFEVQHPMHFQTRSPLALARLWARAEAHMMPLLGPQDPAGALQNLADTLVTVDVTGPGSPHDGTFDDFLDHQTLEGLTTMLKAASGGAAVNPRRTLLALGILLKPLIGNTTPRVEKGLSLPLPTDPLYRSLVAVLWLELCAPFVSRADFEVAIVMTRIQGRDRLIIGLDGGSARTLHSVFDPQAYMTQNIDIDDPEWVDDQARADSSLTKLVSYLDQPQLSLRVAVDTFREVFTGE</sequence>
<dbReference type="AlphaFoldDB" id="A0A0F5K724"/>
<dbReference type="InterPro" id="IPR017748">
    <property type="entry name" value="TagF"/>
</dbReference>
<accession>A0A0F5K724</accession>
<dbReference type="Pfam" id="PF09867">
    <property type="entry name" value="TagF_N"/>
    <property type="match status" value="1"/>
</dbReference>
<comment type="caution">
    <text evidence="1">The sequence shown here is derived from an EMBL/GenBank/DDBJ whole genome shotgun (WGS) entry which is preliminary data.</text>
</comment>
<proteinExistence type="predicted"/>